<dbReference type="PANTHER" id="PTHR39569:SF1">
    <property type="entry name" value="INORGANIC TRIPHOSPHATASE"/>
    <property type="match status" value="1"/>
</dbReference>
<dbReference type="SMART" id="SM00880">
    <property type="entry name" value="CHAD"/>
    <property type="match status" value="1"/>
</dbReference>
<comment type="caution">
    <text evidence="3">The sequence shown here is derived from an EMBL/GenBank/DDBJ whole genome shotgun (WGS) entry which is preliminary data.</text>
</comment>
<dbReference type="Pfam" id="PF01928">
    <property type="entry name" value="CYTH"/>
    <property type="match status" value="1"/>
</dbReference>
<protein>
    <recommendedName>
        <fullName evidence="5">Adenylate cyclase</fullName>
    </recommendedName>
</protein>
<keyword evidence="4" id="KW-1185">Reference proteome</keyword>
<dbReference type="InterPro" id="IPR007899">
    <property type="entry name" value="CHAD_dom"/>
</dbReference>
<dbReference type="Gene3D" id="1.40.20.10">
    <property type="entry name" value="CHAD domain"/>
    <property type="match status" value="1"/>
</dbReference>
<dbReference type="InterPro" id="IPR033469">
    <property type="entry name" value="CYTH-like_dom_sf"/>
</dbReference>
<dbReference type="RefSeq" id="WP_066882134.1">
    <property type="nucleotide sequence ID" value="NZ_LODL01000013.1"/>
</dbReference>
<dbReference type="PROSITE" id="PS51708">
    <property type="entry name" value="CHAD"/>
    <property type="match status" value="1"/>
</dbReference>
<evidence type="ECO:0008006" key="5">
    <source>
        <dbReference type="Google" id="ProtNLM"/>
    </source>
</evidence>
<dbReference type="SUPFAM" id="SSF55154">
    <property type="entry name" value="CYTH-like phosphatases"/>
    <property type="match status" value="1"/>
</dbReference>
<feature type="domain" description="CHAD" evidence="2">
    <location>
        <begin position="214"/>
        <end position="485"/>
    </location>
</feature>
<accession>A0A133XKJ0</accession>
<gene>
    <name evidence="3" type="ORF">AT959_07300</name>
</gene>
<dbReference type="InterPro" id="IPR039013">
    <property type="entry name" value="YgiF"/>
</dbReference>
<dbReference type="Gene3D" id="2.40.320.10">
    <property type="entry name" value="Hypothetical Protein Pfu-838710-001"/>
    <property type="match status" value="1"/>
</dbReference>
<dbReference type="PANTHER" id="PTHR39569">
    <property type="entry name" value="INORGANIC TRIPHOSPHATASE"/>
    <property type="match status" value="1"/>
</dbReference>
<dbReference type="Proteomes" id="UP000070186">
    <property type="component" value="Unassembled WGS sequence"/>
</dbReference>
<reference evidence="3 4" key="1">
    <citation type="submission" date="2015-12" db="EMBL/GenBank/DDBJ databases">
        <title>Nitrous oxide reduction kinetics distinguish bacteria harboring typical versus atypical NosZ.</title>
        <authorList>
            <person name="Yoon S."/>
            <person name="Nissen S."/>
            <person name="Park D."/>
            <person name="Sanford R.A."/>
            <person name="Loeffler F.E."/>
        </authorList>
    </citation>
    <scope>NUCLEOTIDE SEQUENCE [LARGE SCALE GENOMIC DNA]</scope>
    <source>
        <strain evidence="3 4">ATCC BAA-841</strain>
    </source>
</reference>
<dbReference type="EMBL" id="LODL01000013">
    <property type="protein sequence ID" value="KXB31460.1"/>
    <property type="molecule type" value="Genomic_DNA"/>
</dbReference>
<dbReference type="InterPro" id="IPR038186">
    <property type="entry name" value="CHAD_dom_sf"/>
</dbReference>
<evidence type="ECO:0000313" key="4">
    <source>
        <dbReference type="Proteomes" id="UP000070186"/>
    </source>
</evidence>
<dbReference type="Pfam" id="PF05235">
    <property type="entry name" value="CHAD"/>
    <property type="match status" value="1"/>
</dbReference>
<feature type="domain" description="CYTH" evidence="1">
    <location>
        <begin position="2"/>
        <end position="199"/>
    </location>
</feature>
<dbReference type="GO" id="GO:0046872">
    <property type="term" value="F:metal ion binding"/>
    <property type="evidence" value="ECO:0007669"/>
    <property type="project" value="TreeGrafter"/>
</dbReference>
<proteinExistence type="predicted"/>
<evidence type="ECO:0000259" key="1">
    <source>
        <dbReference type="PROSITE" id="PS51707"/>
    </source>
</evidence>
<sequence length="487" mass="54927">MSTEIELKLQLTPKMAKKLASHPLLANIAPQKQRLLNTYYDTPKLELHARRIAMRFRKKGWQWLLTVKSAEPASGGLAMRSEWETQATPGVFDFSHVDNDELRHFLEQASEQLEPVFTTDFRRQIWLVPFGESLIELAVDRGTIESRGKSTPICEIELELLSGKVEDIFGLTRLLQEKLDLHPAIASKAERGYKLFLDEPLLPFKAKPATLSPELTPIEAFRSITLGCLEHFQRNECGLLSSNDPEFVHQARVALRRLRSAIKLFAPVLPSEFVTAYGQTWQTLASALGDARNWDVFLTETLPPIQAAFPNNRDLRRLKNAARQRAKGARQAITGLLATREYPRLLIEFTAAIYALGDILPVPLIEFANQRIGTRTKSARKLALNHATLGAAERHRMRICFKKLRYSLEFFQPLLAGKRLIPYLAALAKLQDELGLINDHITAEAIINELLGKPGPIHGWVAGRHELLVNELAGALEIWLAQRLPDC</sequence>
<dbReference type="STRING" id="281362.AT959_07300"/>
<dbReference type="GO" id="GO:0050355">
    <property type="term" value="F:inorganic triphosphate phosphatase activity"/>
    <property type="evidence" value="ECO:0007669"/>
    <property type="project" value="InterPro"/>
</dbReference>
<evidence type="ECO:0000259" key="2">
    <source>
        <dbReference type="PROSITE" id="PS51708"/>
    </source>
</evidence>
<dbReference type="InterPro" id="IPR023577">
    <property type="entry name" value="CYTH_domain"/>
</dbReference>
<dbReference type="CDD" id="cd07756">
    <property type="entry name" value="CYTH-like_Pase_CHAD"/>
    <property type="match status" value="1"/>
</dbReference>
<dbReference type="SMART" id="SM01118">
    <property type="entry name" value="CYTH"/>
    <property type="match status" value="1"/>
</dbReference>
<name>A0A133XKJ0_9RHOO</name>
<organism evidence="3 4">
    <name type="scientific">Dechloromonas denitrificans</name>
    <dbReference type="NCBI Taxonomy" id="281362"/>
    <lineage>
        <taxon>Bacteria</taxon>
        <taxon>Pseudomonadati</taxon>
        <taxon>Pseudomonadota</taxon>
        <taxon>Betaproteobacteria</taxon>
        <taxon>Rhodocyclales</taxon>
        <taxon>Azonexaceae</taxon>
        <taxon>Dechloromonas</taxon>
    </lineage>
</organism>
<dbReference type="AlphaFoldDB" id="A0A133XKJ0"/>
<dbReference type="PROSITE" id="PS51707">
    <property type="entry name" value="CYTH"/>
    <property type="match status" value="1"/>
</dbReference>
<evidence type="ECO:0000313" key="3">
    <source>
        <dbReference type="EMBL" id="KXB31460.1"/>
    </source>
</evidence>